<evidence type="ECO:0000256" key="1">
    <source>
        <dbReference type="ARBA" id="ARBA00023015"/>
    </source>
</evidence>
<evidence type="ECO:0000313" key="5">
    <source>
        <dbReference type="EMBL" id="MCT7359199.1"/>
    </source>
</evidence>
<reference evidence="5" key="2">
    <citation type="submission" date="2022-08" db="EMBL/GenBank/DDBJ databases">
        <authorList>
            <person name="Dong C."/>
        </authorList>
    </citation>
    <scope>NUCLEOTIDE SEQUENCE</scope>
    <source>
        <strain evidence="5">59MF3M-4</strain>
    </source>
</reference>
<dbReference type="GO" id="GO:0003700">
    <property type="term" value="F:DNA-binding transcription factor activity"/>
    <property type="evidence" value="ECO:0007669"/>
    <property type="project" value="InterPro"/>
</dbReference>
<dbReference type="EMBL" id="JAOANI010000015">
    <property type="protein sequence ID" value="MCT7359199.1"/>
    <property type="molecule type" value="Genomic_DNA"/>
</dbReference>
<dbReference type="Proteomes" id="UP001147830">
    <property type="component" value="Unassembled WGS sequence"/>
</dbReference>
<dbReference type="AlphaFoldDB" id="A0A9X2WF03"/>
<dbReference type="PANTHER" id="PTHR47893">
    <property type="entry name" value="REGULATORY PROTEIN PCHR"/>
    <property type="match status" value="1"/>
</dbReference>
<dbReference type="InterPro" id="IPR018062">
    <property type="entry name" value="HTH_AraC-typ_CS"/>
</dbReference>
<dbReference type="SMART" id="SM00342">
    <property type="entry name" value="HTH_ARAC"/>
    <property type="match status" value="1"/>
</dbReference>
<keyword evidence="3" id="KW-0804">Transcription</keyword>
<evidence type="ECO:0000259" key="4">
    <source>
        <dbReference type="PROSITE" id="PS01124"/>
    </source>
</evidence>
<evidence type="ECO:0000313" key="6">
    <source>
        <dbReference type="Proteomes" id="UP001147830"/>
    </source>
</evidence>
<keyword evidence="2" id="KW-0238">DNA-binding</keyword>
<dbReference type="Gene3D" id="1.10.10.60">
    <property type="entry name" value="Homeodomain-like"/>
    <property type="match status" value="2"/>
</dbReference>
<dbReference type="InterPro" id="IPR009057">
    <property type="entry name" value="Homeodomain-like_sf"/>
</dbReference>
<evidence type="ECO:0000256" key="2">
    <source>
        <dbReference type="ARBA" id="ARBA00023125"/>
    </source>
</evidence>
<protein>
    <submittedName>
        <fullName evidence="5">Helix-turn-helix transcriptional regulator</fullName>
    </submittedName>
</protein>
<keyword evidence="1" id="KW-0805">Transcription regulation</keyword>
<reference evidence="5" key="1">
    <citation type="journal article" date="2022" name="Front. Microbiol.">
        <title>Genome-based taxonomic rearrangement of Oceanobacter-related bacteria including the description of Thalassolituus hydrocarbonoclasticus sp. nov. and Thalassolituus pacificus sp. nov. and emended description of the genus Thalassolituus.</title>
        <authorList>
            <person name="Dong C."/>
            <person name="Wei L."/>
            <person name="Wang J."/>
            <person name="Lai Q."/>
            <person name="Huang Z."/>
            <person name="Shao Z."/>
        </authorList>
    </citation>
    <scope>NUCLEOTIDE SEQUENCE</scope>
    <source>
        <strain evidence="5">59MF3M-4</strain>
    </source>
</reference>
<accession>A0A9X2WF03</accession>
<dbReference type="PROSITE" id="PS01124">
    <property type="entry name" value="HTH_ARAC_FAMILY_2"/>
    <property type="match status" value="1"/>
</dbReference>
<proteinExistence type="predicted"/>
<dbReference type="SUPFAM" id="SSF46689">
    <property type="entry name" value="Homeodomain-like"/>
    <property type="match status" value="2"/>
</dbReference>
<dbReference type="Pfam" id="PF12833">
    <property type="entry name" value="HTH_18"/>
    <property type="match status" value="1"/>
</dbReference>
<dbReference type="RefSeq" id="WP_260976071.1">
    <property type="nucleotide sequence ID" value="NZ_JAOANI010000015.1"/>
</dbReference>
<comment type="caution">
    <text evidence="5">The sequence shown here is derived from an EMBL/GenBank/DDBJ whole genome shotgun (WGS) entry which is preliminary data.</text>
</comment>
<evidence type="ECO:0000256" key="3">
    <source>
        <dbReference type="ARBA" id="ARBA00023163"/>
    </source>
</evidence>
<sequence>MSDYQKILIDPLSGSQGHLLLQRLRPGLDLKYEQLTIHTESNLSLLFTPGIRLVFALHGLTRIRIGRQEITFNSHDRCNGALFPVLESALGFKHFRLEKNKSELMILLSNDWLSTSLSDDEYSALRPLLQNHLHPSRFVITPLIRQLLQRICHEHYPRLGKLQQESLCLSLVHEALQQILPLRTFSANEHLQQLAERIDLLLTADTATDLTIAQIASQCHSNPGSVQRIFKQRHGISLGAYRRRMQLDIAHKALAEGATVIQAAQVAGYSHLQSFSDAFRREFGYLPRTVKGSRKRAAVTADKPLNTNGSHLRK</sequence>
<dbReference type="GO" id="GO:0043565">
    <property type="term" value="F:sequence-specific DNA binding"/>
    <property type="evidence" value="ECO:0007669"/>
    <property type="project" value="InterPro"/>
</dbReference>
<dbReference type="InterPro" id="IPR018060">
    <property type="entry name" value="HTH_AraC"/>
</dbReference>
<name>A0A9X2WF03_9GAMM</name>
<gene>
    <name evidence="5" type="ORF">NYR02_09220</name>
</gene>
<dbReference type="InterPro" id="IPR053142">
    <property type="entry name" value="PchR_regulatory_protein"/>
</dbReference>
<feature type="domain" description="HTH araC/xylS-type" evidence="4">
    <location>
        <begin position="196"/>
        <end position="293"/>
    </location>
</feature>
<dbReference type="PANTHER" id="PTHR47893:SF1">
    <property type="entry name" value="REGULATORY PROTEIN PCHR"/>
    <property type="match status" value="1"/>
</dbReference>
<dbReference type="PROSITE" id="PS00041">
    <property type="entry name" value="HTH_ARAC_FAMILY_1"/>
    <property type="match status" value="1"/>
</dbReference>
<organism evidence="5 6">
    <name type="scientific">Thalassolituus pacificus</name>
    <dbReference type="NCBI Taxonomy" id="2975440"/>
    <lineage>
        <taxon>Bacteria</taxon>
        <taxon>Pseudomonadati</taxon>
        <taxon>Pseudomonadota</taxon>
        <taxon>Gammaproteobacteria</taxon>
        <taxon>Oceanospirillales</taxon>
        <taxon>Oceanospirillaceae</taxon>
        <taxon>Thalassolituus</taxon>
    </lineage>
</organism>
<keyword evidence="6" id="KW-1185">Reference proteome</keyword>